<proteinExistence type="predicted"/>
<evidence type="ECO:0000313" key="1">
    <source>
        <dbReference type="EMBL" id="QAR16852.1"/>
    </source>
</evidence>
<sequence length="69" mass="8300">MSYHLFSPLVQSIYFHIVEFYFFQIRVGKIEKVDFFWTGIFSTLTPVFEFGYSDVQPKNSILHVHNFMK</sequence>
<accession>A0A410J862</accession>
<name>A0A410J862_KLEPN</name>
<geneLocation type="plasmid" evidence="1">
    <name>unnamed</name>
</geneLocation>
<keyword evidence="1" id="KW-0614">Plasmid</keyword>
<dbReference type="AlphaFoldDB" id="A0A410J862"/>
<organism evidence="1">
    <name type="scientific">Klebsiella pneumoniae</name>
    <dbReference type="NCBI Taxonomy" id="573"/>
    <lineage>
        <taxon>Bacteria</taxon>
        <taxon>Pseudomonadati</taxon>
        <taxon>Pseudomonadota</taxon>
        <taxon>Gammaproteobacteria</taxon>
        <taxon>Enterobacterales</taxon>
        <taxon>Enterobacteriaceae</taxon>
        <taxon>Klebsiella/Raoultella group</taxon>
        <taxon>Klebsiella</taxon>
        <taxon>Klebsiella pneumoniae complex</taxon>
    </lineage>
</organism>
<dbReference type="EMBL" id="MK181633">
    <property type="protein sequence ID" value="QAR16852.1"/>
    <property type="molecule type" value="Genomic_DNA"/>
</dbReference>
<protein>
    <submittedName>
        <fullName evidence="1">Uncharacterized protein</fullName>
    </submittedName>
</protein>
<reference evidence="1" key="1">
    <citation type="submission" date="2018-11" db="EMBL/GenBank/DDBJ databases">
        <authorList>
            <person name="Qin S."/>
            <person name="Cheng J."/>
        </authorList>
    </citation>
    <scope>NUCLEOTIDE SEQUENCE</scope>
    <source>
        <plasmid evidence="1">unnamed</plasmid>
    </source>
</reference>